<organism evidence="1 2">
    <name type="scientific">Rhodococcus sacchari</name>
    <dbReference type="NCBI Taxonomy" id="2962047"/>
    <lineage>
        <taxon>Bacteria</taxon>
        <taxon>Bacillati</taxon>
        <taxon>Actinomycetota</taxon>
        <taxon>Actinomycetes</taxon>
        <taxon>Mycobacteriales</taxon>
        <taxon>Nocardiaceae</taxon>
        <taxon>Rhodococcus</taxon>
    </lineage>
</organism>
<dbReference type="Proteomes" id="UP001156484">
    <property type="component" value="Chromosome"/>
</dbReference>
<reference evidence="1" key="1">
    <citation type="submission" date="2022-10" db="EMBL/GenBank/DDBJ databases">
        <title>Rhodococcus ferula Z13 complete genome.</title>
        <authorList>
            <person name="Long X."/>
            <person name="Zang M."/>
        </authorList>
    </citation>
    <scope>NUCLEOTIDE SEQUENCE</scope>
    <source>
        <strain evidence="1">Z13</strain>
    </source>
</reference>
<evidence type="ECO:0000313" key="1">
    <source>
        <dbReference type="EMBL" id="UYP18941.1"/>
    </source>
</evidence>
<name>A0ACD4DG06_9NOCA</name>
<gene>
    <name evidence="1" type="ORF">OED52_20305</name>
</gene>
<protein>
    <submittedName>
        <fullName evidence="1">GNAT family N-acetyltransferase</fullName>
    </submittedName>
</protein>
<accession>A0ACD4DG06</accession>
<sequence>MRGSHAPGLVAAADDPDAIFAWSSTVIRDLDDASAFVREADADPSRSPYAIVDRATGEVLGSTSYYGIEPKHRTLVIGYTWLATRVQRTHVNSESKYLLLQHAFDVLGAVRVTWQVDERNARSRAAVLRLGAQEEGLLRKHRRRRDGSWRTTVLFSLLDDEWPATRDRLEKSIS</sequence>
<evidence type="ECO:0000313" key="2">
    <source>
        <dbReference type="Proteomes" id="UP001156484"/>
    </source>
</evidence>
<keyword evidence="2" id="KW-1185">Reference proteome</keyword>
<dbReference type="EMBL" id="CP107551">
    <property type="protein sequence ID" value="UYP18941.1"/>
    <property type="molecule type" value="Genomic_DNA"/>
</dbReference>
<proteinExistence type="predicted"/>